<dbReference type="PANTHER" id="PTHR22916">
    <property type="entry name" value="GLYCOSYLTRANSFERASE"/>
    <property type="match status" value="1"/>
</dbReference>
<keyword evidence="1" id="KW-0328">Glycosyltransferase</keyword>
<name>A0A9D1SMN4_9FIRM</name>
<proteinExistence type="predicted"/>
<dbReference type="Pfam" id="PF00535">
    <property type="entry name" value="Glycos_transf_2"/>
    <property type="match status" value="1"/>
</dbReference>
<sequence length="328" mass="38330">MISVIVPIYNKAPYIQKCLEDISNQTYRNLEIICINDGSTDDSGEIVKAFVKKDSRFQYVEQENQGVSAARNRGLELAKGEYISFIDCDDGLECDMYAFLLDLIKKYNADIAHCGYKKIHLDGLVSDIGNQDVHLVQTRDEAVKFLIAGKYFTGSLCTKLYKASLLKILRFDEEIKINEDLLMNFQVFNKAKCIVFDDATKYLYYEHAEASSSRVPSEEKLLDSMKVLEYIFENCYEKSELKGVAARRLFYVLTNVYRYYVFYPQQDIQNKIRSQICQRITEIQPFCKSVSVKYRLNYQAMRTIPQFYKFLYQVYNSVRKPNWDVSIY</sequence>
<keyword evidence="2" id="KW-0808">Transferase</keyword>
<dbReference type="InterPro" id="IPR001173">
    <property type="entry name" value="Glyco_trans_2-like"/>
</dbReference>
<feature type="domain" description="Glycosyltransferase 2-like" evidence="3">
    <location>
        <begin position="3"/>
        <end position="119"/>
    </location>
</feature>
<evidence type="ECO:0000256" key="2">
    <source>
        <dbReference type="ARBA" id="ARBA00022679"/>
    </source>
</evidence>
<reference evidence="4" key="1">
    <citation type="submission" date="2020-10" db="EMBL/GenBank/DDBJ databases">
        <authorList>
            <person name="Gilroy R."/>
        </authorList>
    </citation>
    <scope>NUCLEOTIDE SEQUENCE</scope>
    <source>
        <strain evidence="4">CHK176-6737</strain>
    </source>
</reference>
<evidence type="ECO:0000313" key="5">
    <source>
        <dbReference type="Proteomes" id="UP000824125"/>
    </source>
</evidence>
<dbReference type="Gene3D" id="3.90.550.10">
    <property type="entry name" value="Spore Coat Polysaccharide Biosynthesis Protein SpsA, Chain A"/>
    <property type="match status" value="1"/>
</dbReference>
<dbReference type="Proteomes" id="UP000824125">
    <property type="component" value="Unassembled WGS sequence"/>
</dbReference>
<comment type="caution">
    <text evidence="4">The sequence shown here is derived from an EMBL/GenBank/DDBJ whole genome shotgun (WGS) entry which is preliminary data.</text>
</comment>
<accession>A0A9D1SMN4</accession>
<dbReference type="SUPFAM" id="SSF53448">
    <property type="entry name" value="Nucleotide-diphospho-sugar transferases"/>
    <property type="match status" value="1"/>
</dbReference>
<protein>
    <submittedName>
        <fullName evidence="4">Glycosyltransferase</fullName>
    </submittedName>
</protein>
<evidence type="ECO:0000259" key="3">
    <source>
        <dbReference type="Pfam" id="PF00535"/>
    </source>
</evidence>
<evidence type="ECO:0000313" key="4">
    <source>
        <dbReference type="EMBL" id="HIU68567.1"/>
    </source>
</evidence>
<dbReference type="PANTHER" id="PTHR22916:SF51">
    <property type="entry name" value="GLYCOSYLTRANSFERASE EPSH-RELATED"/>
    <property type="match status" value="1"/>
</dbReference>
<dbReference type="CDD" id="cd00761">
    <property type="entry name" value="Glyco_tranf_GTA_type"/>
    <property type="match status" value="1"/>
</dbReference>
<dbReference type="GO" id="GO:0016757">
    <property type="term" value="F:glycosyltransferase activity"/>
    <property type="evidence" value="ECO:0007669"/>
    <property type="project" value="UniProtKB-KW"/>
</dbReference>
<dbReference type="AlphaFoldDB" id="A0A9D1SMN4"/>
<gene>
    <name evidence="4" type="ORF">IAD23_01240</name>
</gene>
<dbReference type="InterPro" id="IPR029044">
    <property type="entry name" value="Nucleotide-diphossugar_trans"/>
</dbReference>
<organism evidence="4 5">
    <name type="scientific">Candidatus Scybalenecus merdavium</name>
    <dbReference type="NCBI Taxonomy" id="2840939"/>
    <lineage>
        <taxon>Bacteria</taxon>
        <taxon>Bacillati</taxon>
        <taxon>Bacillota</taxon>
        <taxon>Clostridia</taxon>
        <taxon>Eubacteriales</taxon>
        <taxon>Oscillospiraceae</taxon>
        <taxon>Oscillospiraceae incertae sedis</taxon>
        <taxon>Candidatus Scybalenecus</taxon>
    </lineage>
</organism>
<dbReference type="EMBL" id="DVNM01000005">
    <property type="protein sequence ID" value="HIU68567.1"/>
    <property type="molecule type" value="Genomic_DNA"/>
</dbReference>
<reference evidence="4" key="2">
    <citation type="journal article" date="2021" name="PeerJ">
        <title>Extensive microbial diversity within the chicken gut microbiome revealed by metagenomics and culture.</title>
        <authorList>
            <person name="Gilroy R."/>
            <person name="Ravi A."/>
            <person name="Getino M."/>
            <person name="Pursley I."/>
            <person name="Horton D.L."/>
            <person name="Alikhan N.F."/>
            <person name="Baker D."/>
            <person name="Gharbi K."/>
            <person name="Hall N."/>
            <person name="Watson M."/>
            <person name="Adriaenssens E.M."/>
            <person name="Foster-Nyarko E."/>
            <person name="Jarju S."/>
            <person name="Secka A."/>
            <person name="Antonio M."/>
            <person name="Oren A."/>
            <person name="Chaudhuri R.R."/>
            <person name="La Ragione R."/>
            <person name="Hildebrand F."/>
            <person name="Pallen M.J."/>
        </authorList>
    </citation>
    <scope>NUCLEOTIDE SEQUENCE</scope>
    <source>
        <strain evidence="4">CHK176-6737</strain>
    </source>
</reference>
<evidence type="ECO:0000256" key="1">
    <source>
        <dbReference type="ARBA" id="ARBA00022676"/>
    </source>
</evidence>